<comment type="caution">
    <text evidence="1">The sequence shown here is derived from an EMBL/GenBank/DDBJ whole genome shotgun (WGS) entry which is preliminary data.</text>
</comment>
<sequence>MLGISHISQMKERTEVPIYFDDHESRCCSCRKVIENFHPLFNRTKLPNKDLILGLRFTQWDSNRHGYKDLLRRNSDCERATRIIPASIGCKQTGMTNV</sequence>
<keyword evidence="2" id="KW-1185">Reference proteome</keyword>
<dbReference type="AlphaFoldDB" id="A0AAD5QMF0"/>
<gene>
    <name evidence="1" type="ORF">KIN20_013156</name>
</gene>
<name>A0AAD5QMF0_PARTN</name>
<evidence type="ECO:0000313" key="2">
    <source>
        <dbReference type="Proteomes" id="UP001196413"/>
    </source>
</evidence>
<evidence type="ECO:0000313" key="1">
    <source>
        <dbReference type="EMBL" id="KAJ1355662.1"/>
    </source>
</evidence>
<proteinExistence type="predicted"/>
<dbReference type="Proteomes" id="UP001196413">
    <property type="component" value="Unassembled WGS sequence"/>
</dbReference>
<dbReference type="EMBL" id="JAHQIW010002545">
    <property type="protein sequence ID" value="KAJ1355662.1"/>
    <property type="molecule type" value="Genomic_DNA"/>
</dbReference>
<protein>
    <submittedName>
        <fullName evidence="1">Uncharacterized protein</fullName>
    </submittedName>
</protein>
<reference evidence="1" key="1">
    <citation type="submission" date="2021-06" db="EMBL/GenBank/DDBJ databases">
        <title>Parelaphostrongylus tenuis whole genome reference sequence.</title>
        <authorList>
            <person name="Garwood T.J."/>
            <person name="Larsen P.A."/>
            <person name="Fountain-Jones N.M."/>
            <person name="Garbe J.R."/>
            <person name="Macchietto M.G."/>
            <person name="Kania S.A."/>
            <person name="Gerhold R.W."/>
            <person name="Richards J.E."/>
            <person name="Wolf T.M."/>
        </authorList>
    </citation>
    <scope>NUCLEOTIDE SEQUENCE</scope>
    <source>
        <strain evidence="1">MNPRO001-30</strain>
        <tissue evidence="1">Meninges</tissue>
    </source>
</reference>
<accession>A0AAD5QMF0</accession>
<organism evidence="1 2">
    <name type="scientific">Parelaphostrongylus tenuis</name>
    <name type="common">Meningeal worm</name>
    <dbReference type="NCBI Taxonomy" id="148309"/>
    <lineage>
        <taxon>Eukaryota</taxon>
        <taxon>Metazoa</taxon>
        <taxon>Ecdysozoa</taxon>
        <taxon>Nematoda</taxon>
        <taxon>Chromadorea</taxon>
        <taxon>Rhabditida</taxon>
        <taxon>Rhabditina</taxon>
        <taxon>Rhabditomorpha</taxon>
        <taxon>Strongyloidea</taxon>
        <taxon>Metastrongylidae</taxon>
        <taxon>Parelaphostrongylus</taxon>
    </lineage>
</organism>